<proteinExistence type="predicted"/>
<reference evidence="1 2" key="1">
    <citation type="submission" date="2017-08" db="EMBL/GenBank/DDBJ databases">
        <title>Complete Genome Sequence of Streptomyces formicae KY5, the formicamycin producer.</title>
        <authorList>
            <person name="Holmes N.A."/>
            <person name="Devine R."/>
            <person name="Qin Z."/>
            <person name="Seipke R.F."/>
            <person name="Wilkinson B."/>
            <person name="Hutchings M.I."/>
        </authorList>
    </citation>
    <scope>NUCLEOTIDE SEQUENCE [LARGE SCALE GENOMIC DNA]</scope>
    <source>
        <strain evidence="1 2">KY5</strain>
    </source>
</reference>
<sequence>MCPVAAYRAIDNALGAYDQGTPPGQDLASMYWITTGEVPQAAASTALSLGEPHRALTYFSAAAAHPDPYAPEKEPRGTSIYLARQSSAYLALGDLDGAVDTAQRAVALMGGVNTARGSDTLTGLRAEFTQYRAIPVVKDFLNETA</sequence>
<dbReference type="EMBL" id="CP022685">
    <property type="protein sequence ID" value="ATL33147.1"/>
    <property type="molecule type" value="Genomic_DNA"/>
</dbReference>
<protein>
    <submittedName>
        <fullName evidence="1">Uncharacterized protein</fullName>
    </submittedName>
</protein>
<dbReference type="RefSeq" id="WP_098246966.1">
    <property type="nucleotide sequence ID" value="NZ_CP022685.1"/>
</dbReference>
<dbReference type="KEGG" id="sfk:KY5_8129c"/>
<gene>
    <name evidence="1" type="ORF">KY5_8129c</name>
</gene>
<keyword evidence="2" id="KW-1185">Reference proteome</keyword>
<dbReference type="SUPFAM" id="SSF48452">
    <property type="entry name" value="TPR-like"/>
    <property type="match status" value="1"/>
</dbReference>
<dbReference type="AlphaFoldDB" id="A0A291QNI9"/>
<evidence type="ECO:0000313" key="2">
    <source>
        <dbReference type="Proteomes" id="UP000221011"/>
    </source>
</evidence>
<name>A0A291QNI9_9ACTN</name>
<accession>A0A291QNI9</accession>
<dbReference type="Proteomes" id="UP000221011">
    <property type="component" value="Chromosome"/>
</dbReference>
<evidence type="ECO:0000313" key="1">
    <source>
        <dbReference type="EMBL" id="ATL33147.1"/>
    </source>
</evidence>
<organism evidence="1 2">
    <name type="scientific">Streptomyces formicae</name>
    <dbReference type="NCBI Taxonomy" id="1616117"/>
    <lineage>
        <taxon>Bacteria</taxon>
        <taxon>Bacillati</taxon>
        <taxon>Actinomycetota</taxon>
        <taxon>Actinomycetes</taxon>
        <taxon>Kitasatosporales</taxon>
        <taxon>Streptomycetaceae</taxon>
        <taxon>Streptomyces</taxon>
    </lineage>
</organism>
<dbReference type="InterPro" id="IPR011990">
    <property type="entry name" value="TPR-like_helical_dom_sf"/>
</dbReference>